<reference evidence="1" key="1">
    <citation type="submission" date="2021-08" db="EMBL/GenBank/DDBJ databases">
        <title>Novel anaerobic bacterium isolated from sea squirt in East Sea, Republic of Korea.</title>
        <authorList>
            <person name="Nguyen T.H."/>
            <person name="Li Z."/>
            <person name="Lee Y.-J."/>
            <person name="Ko J."/>
            <person name="Kim S.-G."/>
        </authorList>
    </citation>
    <scope>NUCLEOTIDE SEQUENCE</scope>
    <source>
        <strain evidence="1">KCTC 25031</strain>
    </source>
</reference>
<proteinExistence type="predicted"/>
<dbReference type="Proteomes" id="UP000826212">
    <property type="component" value="Chromosome"/>
</dbReference>
<evidence type="ECO:0000313" key="1">
    <source>
        <dbReference type="EMBL" id="QZE14820.1"/>
    </source>
</evidence>
<name>A0AC61NK72_9BACT</name>
<gene>
    <name evidence="1" type="ORF">K4L44_02870</name>
</gene>
<evidence type="ECO:0000313" key="2">
    <source>
        <dbReference type="Proteomes" id="UP000826212"/>
    </source>
</evidence>
<accession>A0AC61NK72</accession>
<protein>
    <submittedName>
        <fullName evidence="1">Glycosyltransferase family 9 protein</fullName>
    </submittedName>
</protein>
<sequence>MKNILLFRLSAMGDVALTVPIIRAAAEANPQDHFTLVTRPFFAPFFEGIENLSLVFPDLKGKHKGTLGLIKFFFELKAQKRWDIVLDLHDVIRTRIWRTLFRLNRTSVFIIDKGREEKKKILKRKSSTPLKHVTERYLEVFHKAKIQTAPLEVTAIRPNPMAKEKARKLLSKWGTKNDIFIGIAPFAMHDPKMWGIENCRKLMDLVQQKYQVKFLLFGGGKEETTQLEALHNEHDGRFNMAGKYSFAEEIAMISSLDIMIAMDSSNMHIAALTGTKTISIWGGTDPIFGFSAFGQPEAYSIHIPHGKLKCRPCSIYGAKPCSEEEIFCMKYVTPSLVLNRLEEQGLLYS</sequence>
<dbReference type="EMBL" id="CP081303">
    <property type="protein sequence ID" value="QZE14820.1"/>
    <property type="molecule type" value="Genomic_DNA"/>
</dbReference>
<organism evidence="1 2">
    <name type="scientific">Halosquirtibacter laminarini</name>
    <dbReference type="NCBI Taxonomy" id="3374600"/>
    <lineage>
        <taxon>Bacteria</taxon>
        <taxon>Pseudomonadati</taxon>
        <taxon>Bacteroidota</taxon>
        <taxon>Bacteroidia</taxon>
        <taxon>Marinilabiliales</taxon>
        <taxon>Prolixibacteraceae</taxon>
        <taxon>Halosquirtibacter</taxon>
    </lineage>
</organism>
<keyword evidence="2" id="KW-1185">Reference proteome</keyword>